<comment type="caution">
    <text evidence="1">The sequence shown here is derived from an EMBL/GenBank/DDBJ whole genome shotgun (WGS) entry which is preliminary data.</text>
</comment>
<dbReference type="STRING" id="1801677.A2365_02805"/>
<gene>
    <name evidence="1" type="ORF">A2365_02805</name>
</gene>
<reference evidence="1 2" key="1">
    <citation type="journal article" date="2016" name="Nat. Commun.">
        <title>Thousands of microbial genomes shed light on interconnected biogeochemical processes in an aquifer system.</title>
        <authorList>
            <person name="Anantharaman K."/>
            <person name="Brown C.T."/>
            <person name="Hug L.A."/>
            <person name="Sharon I."/>
            <person name="Castelle C.J."/>
            <person name="Probst A.J."/>
            <person name="Thomas B.C."/>
            <person name="Singh A."/>
            <person name="Wilkins M.J."/>
            <person name="Karaoz U."/>
            <person name="Brodie E.L."/>
            <person name="Williams K.H."/>
            <person name="Hubbard S.S."/>
            <person name="Banfield J.F."/>
        </authorList>
    </citation>
    <scope>NUCLEOTIDE SEQUENCE [LARGE SCALE GENOMIC DNA]</scope>
</reference>
<sequence>MELDQISSVYLTRQNLKLILGQNRRTLDYRIASLIKKRVLLRLKKGFYLNLGYFDKSSKQSQLLEYLGSVMVYPSYLSGESVLAQRGFLAESVYGLTYITTKKTRRMVTDRGVFVYQKIKTSLFFGFETAKAEEYDYKVANLAKALFDFFYLATQKMDKREMEVFLTDSRFNWEILSKKDRGVFGQIVVRAKVKKMEKMYGFLKTKGIL</sequence>
<dbReference type="EMBL" id="MHMM01000001">
    <property type="protein sequence ID" value="OGZ27958.1"/>
    <property type="molecule type" value="Genomic_DNA"/>
</dbReference>
<evidence type="ECO:0008006" key="3">
    <source>
        <dbReference type="Google" id="ProtNLM"/>
    </source>
</evidence>
<name>A0A1G2ERQ3_9BACT</name>
<proteinExistence type="predicted"/>
<protein>
    <recommendedName>
        <fullName evidence="3">AbiEi antitoxin C-terminal domain-containing protein</fullName>
    </recommendedName>
</protein>
<evidence type="ECO:0000313" key="2">
    <source>
        <dbReference type="Proteomes" id="UP000177740"/>
    </source>
</evidence>
<organism evidence="1 2">
    <name type="scientific">Candidatus Nealsonbacteria bacterium RIFOXYB1_FULL_40_15</name>
    <dbReference type="NCBI Taxonomy" id="1801677"/>
    <lineage>
        <taxon>Bacteria</taxon>
        <taxon>Candidatus Nealsoniibacteriota</taxon>
    </lineage>
</organism>
<dbReference type="Proteomes" id="UP000177740">
    <property type="component" value="Unassembled WGS sequence"/>
</dbReference>
<evidence type="ECO:0000313" key="1">
    <source>
        <dbReference type="EMBL" id="OGZ27958.1"/>
    </source>
</evidence>
<accession>A0A1G2ERQ3</accession>
<dbReference type="AlphaFoldDB" id="A0A1G2ERQ3"/>